<keyword evidence="1" id="KW-0812">Transmembrane</keyword>
<feature type="transmembrane region" description="Helical" evidence="1">
    <location>
        <begin position="256"/>
        <end position="276"/>
    </location>
</feature>
<feature type="transmembrane region" description="Helical" evidence="1">
    <location>
        <begin position="415"/>
        <end position="445"/>
    </location>
</feature>
<dbReference type="RefSeq" id="WP_213237459.1">
    <property type="nucleotide sequence ID" value="NZ_JAHBCL010000022.1"/>
</dbReference>
<dbReference type="InterPro" id="IPR002823">
    <property type="entry name" value="DUF112_TM"/>
</dbReference>
<feature type="transmembrane region" description="Helical" evidence="1">
    <location>
        <begin position="59"/>
        <end position="80"/>
    </location>
</feature>
<dbReference type="Pfam" id="PF01970">
    <property type="entry name" value="TctA"/>
    <property type="match status" value="1"/>
</dbReference>
<organism evidence="3 4">
    <name type="scientific">Fusibacter paucivorans</name>
    <dbReference type="NCBI Taxonomy" id="76009"/>
    <lineage>
        <taxon>Bacteria</taxon>
        <taxon>Bacillati</taxon>
        <taxon>Bacillota</taxon>
        <taxon>Clostridia</taxon>
        <taxon>Eubacteriales</taxon>
        <taxon>Eubacteriales Family XII. Incertae Sedis</taxon>
        <taxon>Fusibacter</taxon>
    </lineage>
</organism>
<keyword evidence="1" id="KW-0472">Membrane</keyword>
<name>A0ABS5PU91_9FIRM</name>
<feature type="transmembrane region" description="Helical" evidence="1">
    <location>
        <begin position="145"/>
        <end position="162"/>
    </location>
</feature>
<feature type="transmembrane region" description="Helical" evidence="1">
    <location>
        <begin position="332"/>
        <end position="350"/>
    </location>
</feature>
<feature type="transmembrane region" description="Helical" evidence="1">
    <location>
        <begin position="168"/>
        <end position="185"/>
    </location>
</feature>
<feature type="transmembrane region" description="Helical" evidence="1">
    <location>
        <begin position="356"/>
        <end position="379"/>
    </location>
</feature>
<feature type="domain" description="DUF112" evidence="2">
    <location>
        <begin position="18"/>
        <end position="440"/>
    </location>
</feature>
<feature type="transmembrane region" description="Helical" evidence="1">
    <location>
        <begin position="197"/>
        <end position="218"/>
    </location>
</feature>
<sequence length="502" mass="52907">MIDLFVSAFLNLMTVSNILLMLVGIVVGIIFGAIPGLSSSMAIALFLPITFGLSQYAAFALLIALYIGGVSGGLISAILINVPGSAMSIATCYDGHPMAANGRAHRALGTGIVFSFIGTIFGVFVLIFAAPYLADIAVKLGPFEYFTLILFALMLIIGISGADLVKGITAGVLGMATTMVGLAPVDSVKRFTFGSYTLLDGFPLLPLIIGLFAVTSILKTSEKAIGVEDLEHFAYKKEKGWGFTLVEFFKQTKNTIVSAVIGVIIGFLPGMGGTLANQLAYATAQKTSKHPEKFGTGIMDGIVASETSNNASIGGAMIPLLALGIPGDGPTAMLLGAFTIQGLVAGPLLFKTSADLVYLIFAAMLVCSILMIVIEYYGIAFFLQAMKIPKGMLLPIIVMLSSVGAYASGNNMFNLWTVVIFGIVGFVFGKIGFPVAPFILGAVLGPNIESNLRRALQLSRASFMPFITRPVSLILLLLSLAVIISTAMIQRKKHQEEKAAVN</sequence>
<keyword evidence="1" id="KW-1133">Transmembrane helix</keyword>
<comment type="caution">
    <text evidence="3">The sequence shown here is derived from an EMBL/GenBank/DDBJ whole genome shotgun (WGS) entry which is preliminary data.</text>
</comment>
<feature type="transmembrane region" description="Helical" evidence="1">
    <location>
        <begin position="112"/>
        <end position="133"/>
    </location>
</feature>
<feature type="transmembrane region" description="Helical" evidence="1">
    <location>
        <begin position="391"/>
        <end position="409"/>
    </location>
</feature>
<gene>
    <name evidence="3" type="ORF">KHM83_13005</name>
</gene>
<dbReference type="PANTHER" id="PTHR35342">
    <property type="entry name" value="TRICARBOXYLIC TRANSPORT PROTEIN"/>
    <property type="match status" value="1"/>
</dbReference>
<evidence type="ECO:0000313" key="3">
    <source>
        <dbReference type="EMBL" id="MBS7527597.1"/>
    </source>
</evidence>
<accession>A0ABS5PU91</accession>
<proteinExistence type="predicted"/>
<dbReference type="PANTHER" id="PTHR35342:SF5">
    <property type="entry name" value="TRICARBOXYLIC TRANSPORT PROTEIN"/>
    <property type="match status" value="1"/>
</dbReference>
<feature type="transmembrane region" description="Helical" evidence="1">
    <location>
        <begin position="20"/>
        <end position="47"/>
    </location>
</feature>
<dbReference type="Proteomes" id="UP000746471">
    <property type="component" value="Unassembled WGS sequence"/>
</dbReference>
<evidence type="ECO:0000256" key="1">
    <source>
        <dbReference type="SAM" id="Phobius"/>
    </source>
</evidence>
<dbReference type="EMBL" id="JAHBCL010000022">
    <property type="protein sequence ID" value="MBS7527597.1"/>
    <property type="molecule type" value="Genomic_DNA"/>
</dbReference>
<evidence type="ECO:0000313" key="4">
    <source>
        <dbReference type="Proteomes" id="UP000746471"/>
    </source>
</evidence>
<protein>
    <submittedName>
        <fullName evidence="3">Tripartite tricarboxylate transporter permease</fullName>
    </submittedName>
</protein>
<evidence type="ECO:0000259" key="2">
    <source>
        <dbReference type="Pfam" id="PF01970"/>
    </source>
</evidence>
<keyword evidence="4" id="KW-1185">Reference proteome</keyword>
<feature type="transmembrane region" description="Helical" evidence="1">
    <location>
        <begin position="466"/>
        <end position="489"/>
    </location>
</feature>
<reference evidence="3 4" key="1">
    <citation type="submission" date="2021-05" db="EMBL/GenBank/DDBJ databases">
        <title>Fusibacter ferrireducens sp. nov., an anaerobic, sulfur- and Fe-reducing bacterium isolated from the mangrove sediment.</title>
        <authorList>
            <person name="Qiu D."/>
        </authorList>
    </citation>
    <scope>NUCLEOTIDE SEQUENCE [LARGE SCALE GENOMIC DNA]</scope>
    <source>
        <strain evidence="3 4">DSM 12116</strain>
    </source>
</reference>